<feature type="chain" id="PRO_5045511706" evidence="1">
    <location>
        <begin position="27"/>
        <end position="134"/>
    </location>
</feature>
<organism evidence="2 3">
    <name type="scientific">Amycolatopsis bullii</name>
    <dbReference type="NCBI Taxonomy" id="941987"/>
    <lineage>
        <taxon>Bacteria</taxon>
        <taxon>Bacillati</taxon>
        <taxon>Actinomycetota</taxon>
        <taxon>Actinomycetes</taxon>
        <taxon>Pseudonocardiales</taxon>
        <taxon>Pseudonocardiaceae</taxon>
        <taxon>Amycolatopsis</taxon>
    </lineage>
</organism>
<feature type="signal peptide" evidence="1">
    <location>
        <begin position="1"/>
        <end position="26"/>
    </location>
</feature>
<dbReference type="RefSeq" id="WP_191314271.1">
    <property type="nucleotide sequence ID" value="NZ_BNAW01000029.1"/>
</dbReference>
<sequence length="134" mass="14658">MAIRRWQVAAALAVAGLSLGQLPANAAPAYATDHFKLCIDGWDCRTVYLEGWIYWGNRTARMTVDHQGATMTGHFDAFAGSRKIDSRVTIADTDYFSIGDPNLVGGINRIRSQACITGDGGAFKCSDQWNDIRD</sequence>
<evidence type="ECO:0000256" key="1">
    <source>
        <dbReference type="SAM" id="SignalP"/>
    </source>
</evidence>
<evidence type="ECO:0000313" key="2">
    <source>
        <dbReference type="EMBL" id="GHG28928.1"/>
    </source>
</evidence>
<reference evidence="3" key="1">
    <citation type="journal article" date="2019" name="Int. J. Syst. Evol. Microbiol.">
        <title>The Global Catalogue of Microorganisms (GCM) 10K type strain sequencing project: providing services to taxonomists for standard genome sequencing and annotation.</title>
        <authorList>
            <consortium name="The Broad Institute Genomics Platform"/>
            <consortium name="The Broad Institute Genome Sequencing Center for Infectious Disease"/>
            <person name="Wu L."/>
            <person name="Ma J."/>
        </authorList>
    </citation>
    <scope>NUCLEOTIDE SEQUENCE [LARGE SCALE GENOMIC DNA]</scope>
    <source>
        <strain evidence="3">CGMCC 4.7680</strain>
    </source>
</reference>
<dbReference type="EMBL" id="BNAW01000029">
    <property type="protein sequence ID" value="GHG28928.1"/>
    <property type="molecule type" value="Genomic_DNA"/>
</dbReference>
<accession>A0ABQ3KJG1</accession>
<keyword evidence="1" id="KW-0732">Signal</keyword>
<name>A0ABQ3KJG1_9PSEU</name>
<evidence type="ECO:0000313" key="3">
    <source>
        <dbReference type="Proteomes" id="UP000649955"/>
    </source>
</evidence>
<gene>
    <name evidence="2" type="ORF">GCM10017567_55650</name>
</gene>
<keyword evidence="3" id="KW-1185">Reference proteome</keyword>
<protein>
    <submittedName>
        <fullName evidence="2">Uncharacterized protein</fullName>
    </submittedName>
</protein>
<proteinExistence type="predicted"/>
<dbReference type="Proteomes" id="UP000649955">
    <property type="component" value="Unassembled WGS sequence"/>
</dbReference>
<comment type="caution">
    <text evidence="2">The sequence shown here is derived from an EMBL/GenBank/DDBJ whole genome shotgun (WGS) entry which is preliminary data.</text>
</comment>